<accession>A0AAD7MT99</accession>
<dbReference type="Proteomes" id="UP001215598">
    <property type="component" value="Unassembled WGS sequence"/>
</dbReference>
<evidence type="ECO:0000313" key="2">
    <source>
        <dbReference type="EMBL" id="KAJ7731014.1"/>
    </source>
</evidence>
<name>A0AAD7MT99_9AGAR</name>
<dbReference type="AlphaFoldDB" id="A0AAD7MT99"/>
<gene>
    <name evidence="2" type="ORF">B0H16DRAFT_1733432</name>
</gene>
<evidence type="ECO:0000256" key="1">
    <source>
        <dbReference type="SAM" id="MobiDB-lite"/>
    </source>
</evidence>
<organism evidence="2 3">
    <name type="scientific">Mycena metata</name>
    <dbReference type="NCBI Taxonomy" id="1033252"/>
    <lineage>
        <taxon>Eukaryota</taxon>
        <taxon>Fungi</taxon>
        <taxon>Dikarya</taxon>
        <taxon>Basidiomycota</taxon>
        <taxon>Agaricomycotina</taxon>
        <taxon>Agaricomycetes</taxon>
        <taxon>Agaricomycetidae</taxon>
        <taxon>Agaricales</taxon>
        <taxon>Marasmiineae</taxon>
        <taxon>Mycenaceae</taxon>
        <taxon>Mycena</taxon>
    </lineage>
</organism>
<sequence>MHLAETAEGALPPSAASPTLPAPAAAPVPALPAEAPLLPTVAAQPSPHIHGNGPWISGRLFSVVPPNPLAPITDLDETWYVVTKGRYVGVTPDNALDGAATVRVSGAGHKGYSTQASALAAFNRALAVVPCLMPFCVYFPLNYIPYIYPYLIIFTPNRLVALIVEFMRLIRAPMPVVDRLVLIYPTTETLRHIFTLAMKDPPTLSESDLLDSLLGSPNTCDRCPKPHFKHAAIPDATFTIMIRCPHNPDPDYPDSRNKAVAKILPENRQHQACLGHLLVFKHAIVDDLQLSNAHLPVIDMAPSDLPFLDELVRRWVVHLHGLSASAAATSSAGSSSLPSVATSLPQLRIFPSPSMVAPTPTPPVYDIDEIFASLTLEERAEYDVWQRMALFLVANDHPSSGLYRDTTSRFCASYAHRTTPTPIKSLFQQSHLLALFFISHCL</sequence>
<feature type="region of interest" description="Disordered" evidence="1">
    <location>
        <begin position="1"/>
        <end position="23"/>
    </location>
</feature>
<protein>
    <submittedName>
        <fullName evidence="2">Uncharacterized protein</fullName>
    </submittedName>
</protein>
<proteinExistence type="predicted"/>
<feature type="compositionally biased region" description="Low complexity" evidence="1">
    <location>
        <begin position="10"/>
        <end position="19"/>
    </location>
</feature>
<evidence type="ECO:0000313" key="3">
    <source>
        <dbReference type="Proteomes" id="UP001215598"/>
    </source>
</evidence>
<reference evidence="2" key="1">
    <citation type="submission" date="2023-03" db="EMBL/GenBank/DDBJ databases">
        <title>Massive genome expansion in bonnet fungi (Mycena s.s.) driven by repeated elements and novel gene families across ecological guilds.</title>
        <authorList>
            <consortium name="Lawrence Berkeley National Laboratory"/>
            <person name="Harder C.B."/>
            <person name="Miyauchi S."/>
            <person name="Viragh M."/>
            <person name="Kuo A."/>
            <person name="Thoen E."/>
            <person name="Andreopoulos B."/>
            <person name="Lu D."/>
            <person name="Skrede I."/>
            <person name="Drula E."/>
            <person name="Henrissat B."/>
            <person name="Morin E."/>
            <person name="Kohler A."/>
            <person name="Barry K."/>
            <person name="LaButti K."/>
            <person name="Morin E."/>
            <person name="Salamov A."/>
            <person name="Lipzen A."/>
            <person name="Mereny Z."/>
            <person name="Hegedus B."/>
            <person name="Baldrian P."/>
            <person name="Stursova M."/>
            <person name="Weitz H."/>
            <person name="Taylor A."/>
            <person name="Grigoriev I.V."/>
            <person name="Nagy L.G."/>
            <person name="Martin F."/>
            <person name="Kauserud H."/>
        </authorList>
    </citation>
    <scope>NUCLEOTIDE SEQUENCE</scope>
    <source>
        <strain evidence="2">CBHHK182m</strain>
    </source>
</reference>
<comment type="caution">
    <text evidence="2">The sequence shown here is derived from an EMBL/GenBank/DDBJ whole genome shotgun (WGS) entry which is preliminary data.</text>
</comment>
<dbReference type="EMBL" id="JARKIB010000155">
    <property type="protein sequence ID" value="KAJ7731014.1"/>
    <property type="molecule type" value="Genomic_DNA"/>
</dbReference>
<keyword evidence="3" id="KW-1185">Reference proteome</keyword>